<name>A0A6M1KWS8_9ACTN</name>
<keyword evidence="2" id="KW-0732">Signal</keyword>
<dbReference type="EMBL" id="SAIY01000003">
    <property type="protein sequence ID" value="NGM13316.1"/>
    <property type="molecule type" value="Genomic_DNA"/>
</dbReference>
<evidence type="ECO:0000259" key="3">
    <source>
        <dbReference type="PROSITE" id="PS50983"/>
    </source>
</evidence>
<keyword evidence="5" id="KW-1185">Reference proteome</keyword>
<feature type="signal peptide" evidence="2">
    <location>
        <begin position="1"/>
        <end position="38"/>
    </location>
</feature>
<proteinExistence type="inferred from homology"/>
<dbReference type="PROSITE" id="PS51257">
    <property type="entry name" value="PROKAR_LIPOPROTEIN"/>
    <property type="match status" value="1"/>
</dbReference>
<dbReference type="PANTHER" id="PTHR30535:SF34">
    <property type="entry name" value="MOLYBDATE-BINDING PROTEIN MOLA"/>
    <property type="match status" value="1"/>
</dbReference>
<comment type="caution">
    <text evidence="4">The sequence shown here is derived from an EMBL/GenBank/DDBJ whole genome shotgun (WGS) entry which is preliminary data.</text>
</comment>
<dbReference type="PROSITE" id="PS50983">
    <property type="entry name" value="FE_B12_PBP"/>
    <property type="match status" value="1"/>
</dbReference>
<evidence type="ECO:0000256" key="2">
    <source>
        <dbReference type="SAM" id="SignalP"/>
    </source>
</evidence>
<gene>
    <name evidence="4" type="ORF">ENC19_11875</name>
</gene>
<dbReference type="InterPro" id="IPR002491">
    <property type="entry name" value="ABC_transptr_periplasmic_BD"/>
</dbReference>
<dbReference type="SUPFAM" id="SSF53807">
    <property type="entry name" value="Helical backbone' metal receptor"/>
    <property type="match status" value="1"/>
</dbReference>
<dbReference type="Proteomes" id="UP000478148">
    <property type="component" value="Unassembled WGS sequence"/>
</dbReference>
<sequence length="334" mass="35339">MSRGAPMKATRLAVTTATTVLALLVAACGGSADEPATAAPGYPVTVTNCGVEVTFDAAPERVVLLKSAAVPYLHALGVMDRVTARAGQYPSEYYDAGTLAELDRIPLLTDKTDTSGHLQISKEVVISQEPDLVLGEVDNLSRDTLSAVDIPLLEEPAMCPDNTATPSFDDIYRQLETYGRVFGRETEAATAVDALQQRMAKIQAEASTASGRTAAVLYPTVGGGTTYAYGTASMAHPQLEAAGFRNVFGDTPERVFEVTVEELLGRNPDVLILLHSDGDPAAVEQGLTGLPGAEKLNAVRDGNVLTQLFNFTEPPTPLSIDGLERIVQRFGADS</sequence>
<dbReference type="InterPro" id="IPR050902">
    <property type="entry name" value="ABC_Transporter_SBP"/>
</dbReference>
<dbReference type="PANTHER" id="PTHR30535">
    <property type="entry name" value="VITAMIN B12-BINDING PROTEIN"/>
    <property type="match status" value="1"/>
</dbReference>
<reference evidence="4 5" key="1">
    <citation type="submission" date="2020-02" db="EMBL/GenBank/DDBJ databases">
        <title>Draft Genome Sequence of Verrucosispora sp. Strain CWR15, Isolated from Gulf of Mexico Sponge.</title>
        <authorList>
            <person name="Kennedy S.J."/>
            <person name="Cella E."/>
            <person name="Azarian T."/>
            <person name="Baker B.J."/>
            <person name="Shaw L.N."/>
        </authorList>
    </citation>
    <scope>NUCLEOTIDE SEQUENCE [LARGE SCALE GENOMIC DNA]</scope>
    <source>
        <strain evidence="4 5">CWR15</strain>
    </source>
</reference>
<protein>
    <submittedName>
        <fullName evidence="4">ABC transporter substrate-binding protein</fullName>
    </submittedName>
</protein>
<accession>A0A6M1KWS8</accession>
<evidence type="ECO:0000256" key="1">
    <source>
        <dbReference type="ARBA" id="ARBA00008814"/>
    </source>
</evidence>
<dbReference type="AlphaFoldDB" id="A0A6M1KWS8"/>
<evidence type="ECO:0000313" key="5">
    <source>
        <dbReference type="Proteomes" id="UP000478148"/>
    </source>
</evidence>
<dbReference type="Pfam" id="PF01497">
    <property type="entry name" value="Peripla_BP_2"/>
    <property type="match status" value="1"/>
</dbReference>
<dbReference type="Gene3D" id="3.40.50.1980">
    <property type="entry name" value="Nitrogenase molybdenum iron protein domain"/>
    <property type="match status" value="2"/>
</dbReference>
<organism evidence="4 5">
    <name type="scientific">Verrucosispora sioxanthis</name>
    <dbReference type="NCBI Taxonomy" id="2499994"/>
    <lineage>
        <taxon>Bacteria</taxon>
        <taxon>Bacillati</taxon>
        <taxon>Actinomycetota</taxon>
        <taxon>Actinomycetes</taxon>
        <taxon>Micromonosporales</taxon>
        <taxon>Micromonosporaceae</taxon>
        <taxon>Micromonospora</taxon>
    </lineage>
</organism>
<feature type="chain" id="PRO_5026735210" evidence="2">
    <location>
        <begin position="39"/>
        <end position="334"/>
    </location>
</feature>
<feature type="domain" description="Fe/B12 periplasmic-binding" evidence="3">
    <location>
        <begin position="61"/>
        <end position="334"/>
    </location>
</feature>
<evidence type="ECO:0000313" key="4">
    <source>
        <dbReference type="EMBL" id="NGM13316.1"/>
    </source>
</evidence>
<comment type="similarity">
    <text evidence="1">Belongs to the bacterial solute-binding protein 8 family.</text>
</comment>